<evidence type="ECO:0000313" key="2">
    <source>
        <dbReference type="EMBL" id="KAH7233712.1"/>
    </source>
</evidence>
<evidence type="ECO:0000256" key="1">
    <source>
        <dbReference type="SAM" id="SignalP"/>
    </source>
</evidence>
<feature type="signal peptide" evidence="1">
    <location>
        <begin position="1"/>
        <end position="19"/>
    </location>
</feature>
<dbReference type="AlphaFoldDB" id="A0A8K0RMV3"/>
<protein>
    <submittedName>
        <fullName evidence="2">Uncharacterized protein</fullName>
    </submittedName>
</protein>
<dbReference type="Proteomes" id="UP000813427">
    <property type="component" value="Unassembled WGS sequence"/>
</dbReference>
<sequence length="410" mass="43832">MKVFNYFVPLGMLLAGVKGIAVPSDSCLASITGVSSKVYIPDCKAFLYTTVTPEKATVYKTVTRTSIPTVRKSVTGTSTKIATATTTNSVIQTVLVDATTTQVNDRTKIITQQTTMTFTTTAQNGSPPFKRAANNVPAIPSYATKGCTNSAKYSSACSRVGVTSKAITLPRATIVSVIHRVVIPRRSTIKTTVEIAYATKTVKTETVLQTYTTERITRIIKTATEDNFIATQTIYQTSTTTKEVDSVQTVYLVAHDSGDPNLAPFGGIGFVDLESQQGSSANYFVDFTANFGPTQQFTLNLHTGELVADNGPGSSAGETAYYGTGSSSSQYGNVRVLSSASVNSASPLVCKIVPATSYQFGLQCLWGSNQIAEFWTCASQLVLVQPGYDFTSQCPQDSTSYSISIEVRQA</sequence>
<comment type="caution">
    <text evidence="2">The sequence shown here is derived from an EMBL/GenBank/DDBJ whole genome shotgun (WGS) entry which is preliminary data.</text>
</comment>
<dbReference type="OrthoDB" id="5093344at2759"/>
<dbReference type="EMBL" id="JAGPXF010000008">
    <property type="protein sequence ID" value="KAH7233712.1"/>
    <property type="molecule type" value="Genomic_DNA"/>
</dbReference>
<feature type="chain" id="PRO_5035453156" evidence="1">
    <location>
        <begin position="20"/>
        <end position="410"/>
    </location>
</feature>
<name>A0A8K0RMV3_9HYPO</name>
<gene>
    <name evidence="2" type="ORF">BKA59DRAFT_408536</name>
</gene>
<organism evidence="2 3">
    <name type="scientific">Fusarium tricinctum</name>
    <dbReference type="NCBI Taxonomy" id="61284"/>
    <lineage>
        <taxon>Eukaryota</taxon>
        <taxon>Fungi</taxon>
        <taxon>Dikarya</taxon>
        <taxon>Ascomycota</taxon>
        <taxon>Pezizomycotina</taxon>
        <taxon>Sordariomycetes</taxon>
        <taxon>Hypocreomycetidae</taxon>
        <taxon>Hypocreales</taxon>
        <taxon>Nectriaceae</taxon>
        <taxon>Fusarium</taxon>
        <taxon>Fusarium tricinctum species complex</taxon>
    </lineage>
</organism>
<keyword evidence="1" id="KW-0732">Signal</keyword>
<proteinExistence type="predicted"/>
<accession>A0A8K0RMV3</accession>
<reference evidence="2" key="1">
    <citation type="journal article" date="2021" name="Nat. Commun.">
        <title>Genetic determinants of endophytism in the Arabidopsis root mycobiome.</title>
        <authorList>
            <person name="Mesny F."/>
            <person name="Miyauchi S."/>
            <person name="Thiergart T."/>
            <person name="Pickel B."/>
            <person name="Atanasova L."/>
            <person name="Karlsson M."/>
            <person name="Huettel B."/>
            <person name="Barry K.W."/>
            <person name="Haridas S."/>
            <person name="Chen C."/>
            <person name="Bauer D."/>
            <person name="Andreopoulos W."/>
            <person name="Pangilinan J."/>
            <person name="LaButti K."/>
            <person name="Riley R."/>
            <person name="Lipzen A."/>
            <person name="Clum A."/>
            <person name="Drula E."/>
            <person name="Henrissat B."/>
            <person name="Kohler A."/>
            <person name="Grigoriev I.V."/>
            <person name="Martin F.M."/>
            <person name="Hacquard S."/>
        </authorList>
    </citation>
    <scope>NUCLEOTIDE SEQUENCE</scope>
    <source>
        <strain evidence="2">MPI-SDFR-AT-0068</strain>
    </source>
</reference>
<keyword evidence="3" id="KW-1185">Reference proteome</keyword>
<evidence type="ECO:0000313" key="3">
    <source>
        <dbReference type="Proteomes" id="UP000813427"/>
    </source>
</evidence>